<keyword evidence="1" id="KW-1133">Transmembrane helix</keyword>
<reference evidence="2" key="1">
    <citation type="submission" date="2020-12" db="EMBL/GenBank/DDBJ databases">
        <authorList>
            <consortium name="Molecular Ecology Group"/>
        </authorList>
    </citation>
    <scope>NUCLEOTIDE SEQUENCE</scope>
    <source>
        <strain evidence="2">TBG_1078</strain>
    </source>
</reference>
<keyword evidence="1" id="KW-0472">Membrane</keyword>
<dbReference type="EMBL" id="CAJHUB010000769">
    <property type="protein sequence ID" value="CAD7690132.1"/>
    <property type="molecule type" value="Genomic_DNA"/>
</dbReference>
<dbReference type="AlphaFoldDB" id="A0A811ZMG6"/>
<gene>
    <name evidence="2" type="ORF">NYPRO_LOCUS22926</name>
</gene>
<dbReference type="Proteomes" id="UP000645828">
    <property type="component" value="Unassembled WGS sequence"/>
</dbReference>
<accession>A0A811ZMG6</accession>
<evidence type="ECO:0000313" key="2">
    <source>
        <dbReference type="EMBL" id="CAD7690132.1"/>
    </source>
</evidence>
<feature type="transmembrane region" description="Helical" evidence="1">
    <location>
        <begin position="59"/>
        <end position="82"/>
    </location>
</feature>
<evidence type="ECO:0000313" key="3">
    <source>
        <dbReference type="Proteomes" id="UP000645828"/>
    </source>
</evidence>
<protein>
    <submittedName>
        <fullName evidence="2">(raccoon dog) hypothetical protein</fullName>
    </submittedName>
</protein>
<sequence>MESVSETGSRRSQLRPIQLRILFKPTRCNPKYNNNYMRLGTITLMPTTMKTTTSLMISYYTHLSCLFRLLLAVTISHTSLVFDDLTVLKSSSQESFLSL</sequence>
<evidence type="ECO:0000256" key="1">
    <source>
        <dbReference type="SAM" id="Phobius"/>
    </source>
</evidence>
<keyword evidence="1" id="KW-0812">Transmembrane</keyword>
<keyword evidence="3" id="KW-1185">Reference proteome</keyword>
<organism evidence="2 3">
    <name type="scientific">Nyctereutes procyonoides</name>
    <name type="common">Raccoon dog</name>
    <name type="synonym">Canis procyonoides</name>
    <dbReference type="NCBI Taxonomy" id="34880"/>
    <lineage>
        <taxon>Eukaryota</taxon>
        <taxon>Metazoa</taxon>
        <taxon>Chordata</taxon>
        <taxon>Craniata</taxon>
        <taxon>Vertebrata</taxon>
        <taxon>Euteleostomi</taxon>
        <taxon>Mammalia</taxon>
        <taxon>Eutheria</taxon>
        <taxon>Laurasiatheria</taxon>
        <taxon>Carnivora</taxon>
        <taxon>Caniformia</taxon>
        <taxon>Canidae</taxon>
        <taxon>Nyctereutes</taxon>
    </lineage>
</organism>
<proteinExistence type="predicted"/>
<name>A0A811ZMG6_NYCPR</name>
<comment type="caution">
    <text evidence="2">The sequence shown here is derived from an EMBL/GenBank/DDBJ whole genome shotgun (WGS) entry which is preliminary data.</text>
</comment>